<reference evidence="2" key="1">
    <citation type="submission" date="2018-05" db="EMBL/GenBank/DDBJ databases">
        <authorList>
            <person name="Lanie J.A."/>
            <person name="Ng W.-L."/>
            <person name="Kazmierczak K.M."/>
            <person name="Andrzejewski T.M."/>
            <person name="Davidsen T.M."/>
            <person name="Wayne K.J."/>
            <person name="Tettelin H."/>
            <person name="Glass J.I."/>
            <person name="Rusch D."/>
            <person name="Podicherti R."/>
            <person name="Tsui H.-C.T."/>
            <person name="Winkler M.E."/>
        </authorList>
    </citation>
    <scope>NUCLEOTIDE SEQUENCE</scope>
</reference>
<feature type="non-terminal residue" evidence="2">
    <location>
        <position position="1"/>
    </location>
</feature>
<feature type="non-terminal residue" evidence="2">
    <location>
        <position position="234"/>
    </location>
</feature>
<dbReference type="InterPro" id="IPR026444">
    <property type="entry name" value="Secre_tail"/>
</dbReference>
<feature type="domain" description="FlgD/Vpr Ig-like" evidence="1">
    <location>
        <begin position="177"/>
        <end position="230"/>
    </location>
</feature>
<gene>
    <name evidence="2" type="ORF">METZ01_LOCUS499672</name>
</gene>
<dbReference type="Gene3D" id="1.10.1330.10">
    <property type="entry name" value="Dockerin domain"/>
    <property type="match status" value="1"/>
</dbReference>
<evidence type="ECO:0000313" key="2">
    <source>
        <dbReference type="EMBL" id="SVE46818.1"/>
    </source>
</evidence>
<dbReference type="NCBIfam" id="TIGR04183">
    <property type="entry name" value="Por_Secre_tail"/>
    <property type="match status" value="1"/>
</dbReference>
<dbReference type="InterPro" id="IPR025965">
    <property type="entry name" value="FlgD/Vpr_Ig-like"/>
</dbReference>
<accession>A0A383DSI8</accession>
<dbReference type="SUPFAM" id="SSF63446">
    <property type="entry name" value="Type I dockerin domain"/>
    <property type="match status" value="1"/>
</dbReference>
<protein>
    <recommendedName>
        <fullName evidence="1">FlgD/Vpr Ig-like domain-containing protein</fullName>
    </recommendedName>
</protein>
<name>A0A383DSI8_9ZZZZ</name>
<evidence type="ECO:0000259" key="1">
    <source>
        <dbReference type="Pfam" id="PF13860"/>
    </source>
</evidence>
<dbReference type="InterPro" id="IPR018247">
    <property type="entry name" value="EF_Hand_1_Ca_BS"/>
</dbReference>
<dbReference type="Pfam" id="PF13860">
    <property type="entry name" value="FlgD_ig"/>
    <property type="match status" value="1"/>
</dbReference>
<organism evidence="2">
    <name type="scientific">marine metagenome</name>
    <dbReference type="NCBI Taxonomy" id="408172"/>
    <lineage>
        <taxon>unclassified sequences</taxon>
        <taxon>metagenomes</taxon>
        <taxon>ecological metagenomes</taxon>
    </lineage>
</organism>
<dbReference type="EMBL" id="UINC01219375">
    <property type="protein sequence ID" value="SVE46818.1"/>
    <property type="molecule type" value="Genomic_DNA"/>
</dbReference>
<dbReference type="AlphaFoldDB" id="A0A383DSI8"/>
<dbReference type="Gene3D" id="2.60.40.4070">
    <property type="match status" value="1"/>
</dbReference>
<dbReference type="InterPro" id="IPR036439">
    <property type="entry name" value="Dockerin_dom_sf"/>
</dbReference>
<proteinExistence type="predicted"/>
<dbReference type="PROSITE" id="PS00018">
    <property type="entry name" value="EF_HAND_1"/>
    <property type="match status" value="1"/>
</dbReference>
<sequence length="234" mass="25866">DIVTMVNIVLEQEYLLTADLNDDGVINIQDIIILVNMVVGGRTIHSDENIGTKAQIYQEGSSVSISSDGKIGGVQMTLQHDGDFNIELTDKAMFAEYRTVGNETILVIVEPESDKLFSYTGDYTITSVIAANVLSEAMEIELTDRILPDVFELSQNFPNPFNPNTQIQFALGKDELVNLNIFDIQGRLVSSLINNSNYPAGYHNITWDGTNTMGTQVPSGMYLYKLVSENQTIT</sequence>
<dbReference type="GO" id="GO:0000272">
    <property type="term" value="P:polysaccharide catabolic process"/>
    <property type="evidence" value="ECO:0007669"/>
    <property type="project" value="InterPro"/>
</dbReference>